<dbReference type="Proteomes" id="UP000321577">
    <property type="component" value="Unassembled WGS sequence"/>
</dbReference>
<keyword evidence="2" id="KW-0472">Membrane</keyword>
<protein>
    <recommendedName>
        <fullName evidence="5">Cell division protein FtsL</fullName>
    </recommendedName>
</protein>
<sequence length="123" mass="13537">MKRNQYRNTIGLPVITAVLIVCAAVLLAALSVVVNKNRVAALAEQQRQVEQEMRLLNIEITNLERKIDQMLDGAKVQPILQAKGTWLQKLNPQTRSIIHLKPIPAAKAVANNDSAPANNLSKP</sequence>
<comment type="caution">
    <text evidence="3">The sequence shown here is derived from an EMBL/GenBank/DDBJ whole genome shotgun (WGS) entry which is preliminary data.</text>
</comment>
<dbReference type="EMBL" id="BKAG01000009">
    <property type="protein sequence ID" value="GEP42309.1"/>
    <property type="molecule type" value="Genomic_DNA"/>
</dbReference>
<accession>A0A512M6E6</accession>
<proteinExistence type="predicted"/>
<feature type="coiled-coil region" evidence="1">
    <location>
        <begin position="39"/>
        <end position="73"/>
    </location>
</feature>
<organism evidence="3 4">
    <name type="scientific">Brevifollis gellanilyticus</name>
    <dbReference type="NCBI Taxonomy" id="748831"/>
    <lineage>
        <taxon>Bacteria</taxon>
        <taxon>Pseudomonadati</taxon>
        <taxon>Verrucomicrobiota</taxon>
        <taxon>Verrucomicrobiia</taxon>
        <taxon>Verrucomicrobiales</taxon>
        <taxon>Verrucomicrobiaceae</taxon>
    </lineage>
</organism>
<evidence type="ECO:0000256" key="2">
    <source>
        <dbReference type="SAM" id="Phobius"/>
    </source>
</evidence>
<keyword evidence="4" id="KW-1185">Reference proteome</keyword>
<evidence type="ECO:0000313" key="3">
    <source>
        <dbReference type="EMBL" id="GEP42309.1"/>
    </source>
</evidence>
<gene>
    <name evidence="3" type="ORF">BGE01nite_16000</name>
</gene>
<evidence type="ECO:0000313" key="4">
    <source>
        <dbReference type="Proteomes" id="UP000321577"/>
    </source>
</evidence>
<keyword evidence="2" id="KW-1133">Transmembrane helix</keyword>
<feature type="transmembrane region" description="Helical" evidence="2">
    <location>
        <begin position="12"/>
        <end position="34"/>
    </location>
</feature>
<keyword evidence="2" id="KW-0812">Transmembrane</keyword>
<name>A0A512M6E6_9BACT</name>
<evidence type="ECO:0008006" key="5">
    <source>
        <dbReference type="Google" id="ProtNLM"/>
    </source>
</evidence>
<keyword evidence="1" id="KW-0175">Coiled coil</keyword>
<reference evidence="3 4" key="1">
    <citation type="submission" date="2019-07" db="EMBL/GenBank/DDBJ databases">
        <title>Whole genome shotgun sequence of Brevifollis gellanilyticus NBRC 108608.</title>
        <authorList>
            <person name="Hosoyama A."/>
            <person name="Uohara A."/>
            <person name="Ohji S."/>
            <person name="Ichikawa N."/>
        </authorList>
    </citation>
    <scope>NUCLEOTIDE SEQUENCE [LARGE SCALE GENOMIC DNA]</scope>
    <source>
        <strain evidence="3 4">NBRC 108608</strain>
    </source>
</reference>
<dbReference type="AlphaFoldDB" id="A0A512M6E6"/>
<evidence type="ECO:0000256" key="1">
    <source>
        <dbReference type="SAM" id="Coils"/>
    </source>
</evidence>